<sequence>MENTITQCGCHHLLPIRPSPSHLVLSSRQFQRVANVYFLLISVLVCIPSVTTKSWKSKVLPFAGVLLWTALKDLYEDSNRRRDDRAENERPCHVYSWPRGALELVPWKACGVGDLVAVHKDEPFPVDMVVLSSSDSLGTCFISTVSLDGETNLKEKRALPATQAASSSALGRGAEEAAGLLRAAEVEVLMEAPNPNLGEASGSVAWPGGRCGAGLDSFLPRGCVLKNTAWVLGMSVYVGPETKLRLNAAEAPTK</sequence>
<reference evidence="3" key="1">
    <citation type="submission" date="2023-10" db="EMBL/GenBank/DDBJ databases">
        <authorList>
            <person name="Chen Y."/>
            <person name="Shah S."/>
            <person name="Dougan E. K."/>
            <person name="Thang M."/>
            <person name="Chan C."/>
        </authorList>
    </citation>
    <scope>NUCLEOTIDE SEQUENCE [LARGE SCALE GENOMIC DNA]</scope>
</reference>
<evidence type="ECO:0000313" key="4">
    <source>
        <dbReference type="Proteomes" id="UP001189429"/>
    </source>
</evidence>
<dbReference type="Gene3D" id="2.70.150.10">
    <property type="entry name" value="Calcium-transporting ATPase, cytoplasmic transduction domain A"/>
    <property type="match status" value="1"/>
</dbReference>
<feature type="transmembrane region" description="Helical" evidence="1">
    <location>
        <begin position="33"/>
        <end position="51"/>
    </location>
</feature>
<feature type="non-terminal residue" evidence="3">
    <location>
        <position position="254"/>
    </location>
</feature>
<keyword evidence="1" id="KW-0812">Transmembrane</keyword>
<dbReference type="InterPro" id="IPR032631">
    <property type="entry name" value="P-type_ATPase_N"/>
</dbReference>
<protein>
    <recommendedName>
        <fullName evidence="2">P-type ATPase N-terminal domain-containing protein</fullName>
    </recommendedName>
</protein>
<dbReference type="Pfam" id="PF16209">
    <property type="entry name" value="PhoLip_ATPase_N"/>
    <property type="match status" value="1"/>
</dbReference>
<evidence type="ECO:0000256" key="1">
    <source>
        <dbReference type="SAM" id="Phobius"/>
    </source>
</evidence>
<accession>A0ABN9WTD5</accession>
<keyword evidence="1" id="KW-0472">Membrane</keyword>
<evidence type="ECO:0000259" key="2">
    <source>
        <dbReference type="Pfam" id="PF16209"/>
    </source>
</evidence>
<dbReference type="InterPro" id="IPR008250">
    <property type="entry name" value="ATPase_P-typ_transduc_dom_A_sf"/>
</dbReference>
<dbReference type="SUPFAM" id="SSF81665">
    <property type="entry name" value="Calcium ATPase, transmembrane domain M"/>
    <property type="match status" value="1"/>
</dbReference>
<proteinExistence type="predicted"/>
<dbReference type="EMBL" id="CAUYUJ010019096">
    <property type="protein sequence ID" value="CAK0888575.1"/>
    <property type="molecule type" value="Genomic_DNA"/>
</dbReference>
<dbReference type="InterPro" id="IPR023298">
    <property type="entry name" value="ATPase_P-typ_TM_dom_sf"/>
</dbReference>
<feature type="domain" description="P-type ATPase N-terminal" evidence="2">
    <location>
        <begin position="28"/>
        <end position="55"/>
    </location>
</feature>
<organism evidence="3 4">
    <name type="scientific">Prorocentrum cordatum</name>
    <dbReference type="NCBI Taxonomy" id="2364126"/>
    <lineage>
        <taxon>Eukaryota</taxon>
        <taxon>Sar</taxon>
        <taxon>Alveolata</taxon>
        <taxon>Dinophyceae</taxon>
        <taxon>Prorocentrales</taxon>
        <taxon>Prorocentraceae</taxon>
        <taxon>Prorocentrum</taxon>
    </lineage>
</organism>
<name>A0ABN9WTD5_9DINO</name>
<evidence type="ECO:0000313" key="3">
    <source>
        <dbReference type="EMBL" id="CAK0888575.1"/>
    </source>
</evidence>
<dbReference type="PANTHER" id="PTHR24092">
    <property type="entry name" value="PROBABLE PHOSPHOLIPID-TRANSPORTING ATPASE"/>
    <property type="match status" value="1"/>
</dbReference>
<keyword evidence="4" id="KW-1185">Reference proteome</keyword>
<comment type="caution">
    <text evidence="3">The sequence shown here is derived from an EMBL/GenBank/DDBJ whole genome shotgun (WGS) entry which is preliminary data.</text>
</comment>
<gene>
    <name evidence="3" type="ORF">PCOR1329_LOCUS69340</name>
</gene>
<dbReference type="Proteomes" id="UP001189429">
    <property type="component" value="Unassembled WGS sequence"/>
</dbReference>
<keyword evidence="1" id="KW-1133">Transmembrane helix</keyword>
<dbReference type="SUPFAM" id="SSF81653">
    <property type="entry name" value="Calcium ATPase, transduction domain A"/>
    <property type="match status" value="1"/>
</dbReference>